<evidence type="ECO:0000313" key="4">
    <source>
        <dbReference type="WBParaSite" id="Csp11.Scaffold629.g8462.t2"/>
    </source>
</evidence>
<dbReference type="Proteomes" id="UP000095282">
    <property type="component" value="Unplaced"/>
</dbReference>
<evidence type="ECO:0000313" key="3">
    <source>
        <dbReference type="Proteomes" id="UP000095282"/>
    </source>
</evidence>
<sequence>MIAFLYSAPENSVEDYQQVETEEEEGYSIPETSILKPLLILIFLIGSFLPLPLPSEYLSPWITVLTGILIVLPGKSALIESKIMNSWYLRESNQTVFILSLILFSINIGLLYQRDISSWLSPPEITNRLDGLKDGEHVSYAKAKHLNREWAILDGVNLRTPTCRTQSDGMGYCRHTGLDTKNGTYKFMLIGNSMAANHARLFYQECGPKAKSIYQMSIAICEPLYHLAHGYDCSDGIENIEKQIKIEQPDYLFIFSRFIDIGDPMPPNVTSLENDPVYKEMKNHLDIHMESTFFLVFFTGSVIPEL</sequence>
<dbReference type="InterPro" id="IPR043968">
    <property type="entry name" value="SGNH"/>
</dbReference>
<dbReference type="Pfam" id="PF19040">
    <property type="entry name" value="SGNH"/>
    <property type="match status" value="1"/>
</dbReference>
<feature type="transmembrane region" description="Helical" evidence="1">
    <location>
        <begin position="95"/>
        <end position="112"/>
    </location>
</feature>
<keyword evidence="1" id="KW-1133">Transmembrane helix</keyword>
<dbReference type="WBParaSite" id="Csp11.Scaffold629.g8462.t2">
    <property type="protein sequence ID" value="Csp11.Scaffold629.g8462.t2"/>
    <property type="gene ID" value="Csp11.Scaffold629.g8462"/>
</dbReference>
<dbReference type="GO" id="GO:0000271">
    <property type="term" value="P:polysaccharide biosynthetic process"/>
    <property type="evidence" value="ECO:0007669"/>
    <property type="project" value="TreeGrafter"/>
</dbReference>
<name>A0A1I7UEB5_9PELO</name>
<keyword evidence="1" id="KW-0472">Membrane</keyword>
<dbReference type="AlphaFoldDB" id="A0A1I7UEB5"/>
<feature type="domain" description="SGNH" evidence="2">
    <location>
        <begin position="163"/>
        <end position="259"/>
    </location>
</feature>
<keyword evidence="1" id="KW-0812">Transmembrane</keyword>
<evidence type="ECO:0000256" key="1">
    <source>
        <dbReference type="SAM" id="Phobius"/>
    </source>
</evidence>
<proteinExistence type="predicted"/>
<keyword evidence="3" id="KW-1185">Reference proteome</keyword>
<dbReference type="GO" id="GO:0016020">
    <property type="term" value="C:membrane"/>
    <property type="evidence" value="ECO:0007669"/>
    <property type="project" value="TreeGrafter"/>
</dbReference>
<reference evidence="4" key="1">
    <citation type="submission" date="2016-11" db="UniProtKB">
        <authorList>
            <consortium name="WormBaseParasite"/>
        </authorList>
    </citation>
    <scope>IDENTIFICATION</scope>
</reference>
<dbReference type="PANTHER" id="PTHR23028">
    <property type="entry name" value="ACETYLTRANSFERASE"/>
    <property type="match status" value="1"/>
</dbReference>
<dbReference type="InterPro" id="IPR050879">
    <property type="entry name" value="Acyltransferase_3"/>
</dbReference>
<feature type="transmembrane region" description="Helical" evidence="1">
    <location>
        <begin position="57"/>
        <end position="74"/>
    </location>
</feature>
<organism evidence="3 4">
    <name type="scientific">Caenorhabditis tropicalis</name>
    <dbReference type="NCBI Taxonomy" id="1561998"/>
    <lineage>
        <taxon>Eukaryota</taxon>
        <taxon>Metazoa</taxon>
        <taxon>Ecdysozoa</taxon>
        <taxon>Nematoda</taxon>
        <taxon>Chromadorea</taxon>
        <taxon>Rhabditida</taxon>
        <taxon>Rhabditina</taxon>
        <taxon>Rhabditomorpha</taxon>
        <taxon>Rhabditoidea</taxon>
        <taxon>Rhabditidae</taxon>
        <taxon>Peloderinae</taxon>
        <taxon>Caenorhabditis</taxon>
    </lineage>
</organism>
<accession>A0A1I7UEB5</accession>
<evidence type="ECO:0000259" key="2">
    <source>
        <dbReference type="Pfam" id="PF19040"/>
    </source>
</evidence>
<dbReference type="PANTHER" id="PTHR23028:SF127">
    <property type="entry name" value="ACYL_TRANSF_3 DOMAIN-CONTAINING PROTEIN-RELATED"/>
    <property type="match status" value="1"/>
</dbReference>
<protein>
    <submittedName>
        <fullName evidence="4">SGNH domain-containing protein</fullName>
    </submittedName>
</protein>